<evidence type="ECO:0000259" key="2">
    <source>
        <dbReference type="Pfam" id="PF00292"/>
    </source>
</evidence>
<dbReference type="Gene3D" id="1.10.10.10">
    <property type="entry name" value="Winged helix-like DNA-binding domain superfamily/Winged helix DNA-binding domain"/>
    <property type="match status" value="1"/>
</dbReference>
<sequence>MTAPYSMDLRQRAMARKARGETNREIATALGIAPSCVSKWTKRKLETGSVAPAQVGGYKPRVLSGDCAAWLRARIASGPFTLRGLARELAERGIKSNARAVWVFVHAEGLSFKKNSAARGADAP</sequence>
<evidence type="ECO:0000256" key="1">
    <source>
        <dbReference type="ARBA" id="ARBA00022724"/>
    </source>
</evidence>
<feature type="domain" description="Paired" evidence="2">
    <location>
        <begin position="6"/>
        <end position="68"/>
    </location>
</feature>
<gene>
    <name evidence="3" type="ORF">GALL_450850</name>
</gene>
<organism evidence="3">
    <name type="scientific">mine drainage metagenome</name>
    <dbReference type="NCBI Taxonomy" id="410659"/>
    <lineage>
        <taxon>unclassified sequences</taxon>
        <taxon>metagenomes</taxon>
        <taxon>ecological metagenomes</taxon>
    </lineage>
</organism>
<dbReference type="InterPro" id="IPR009057">
    <property type="entry name" value="Homeodomain-like_sf"/>
</dbReference>
<evidence type="ECO:0000313" key="3">
    <source>
        <dbReference type="EMBL" id="OIQ73278.1"/>
    </source>
</evidence>
<keyword evidence="1" id="KW-0563">Paired box</keyword>
<comment type="caution">
    <text evidence="3">The sequence shown here is derived from an EMBL/GenBank/DDBJ whole genome shotgun (WGS) entry which is preliminary data.</text>
</comment>
<dbReference type="EMBL" id="MLJW01002928">
    <property type="protein sequence ID" value="OIQ73278.1"/>
    <property type="molecule type" value="Genomic_DNA"/>
</dbReference>
<accession>A0A1J5PNW7</accession>
<proteinExistence type="predicted"/>
<dbReference type="InterPro" id="IPR001523">
    <property type="entry name" value="Paired_dom"/>
</dbReference>
<dbReference type="GO" id="GO:0006355">
    <property type="term" value="P:regulation of DNA-templated transcription"/>
    <property type="evidence" value="ECO:0007669"/>
    <property type="project" value="InterPro"/>
</dbReference>
<dbReference type="PRINTS" id="PR00027">
    <property type="entry name" value="PAIREDBOX"/>
</dbReference>
<dbReference type="GO" id="GO:0003677">
    <property type="term" value="F:DNA binding"/>
    <property type="evidence" value="ECO:0007669"/>
    <property type="project" value="InterPro"/>
</dbReference>
<name>A0A1J5PNW7_9ZZZZ</name>
<dbReference type="SUPFAM" id="SSF46689">
    <property type="entry name" value="Homeodomain-like"/>
    <property type="match status" value="1"/>
</dbReference>
<dbReference type="InterPro" id="IPR036388">
    <property type="entry name" value="WH-like_DNA-bd_sf"/>
</dbReference>
<dbReference type="AlphaFoldDB" id="A0A1J5PNW7"/>
<reference evidence="3" key="1">
    <citation type="submission" date="2016-10" db="EMBL/GenBank/DDBJ databases">
        <title>Sequence of Gallionella enrichment culture.</title>
        <authorList>
            <person name="Poehlein A."/>
            <person name="Muehling M."/>
            <person name="Daniel R."/>
        </authorList>
    </citation>
    <scope>NUCLEOTIDE SEQUENCE</scope>
</reference>
<protein>
    <submittedName>
        <fullName evidence="3">Paired box domain protein</fullName>
    </submittedName>
</protein>
<dbReference type="Pfam" id="PF00292">
    <property type="entry name" value="PAX"/>
    <property type="match status" value="1"/>
</dbReference>